<dbReference type="OrthoDB" id="203056at2157"/>
<dbReference type="InterPro" id="IPR003583">
    <property type="entry name" value="Hlx-hairpin-Hlx_DNA-bd_motif"/>
</dbReference>
<dbReference type="GO" id="GO:0003677">
    <property type="term" value="F:DNA binding"/>
    <property type="evidence" value="ECO:0007669"/>
    <property type="project" value="InterPro"/>
</dbReference>
<accession>A0A2I8VS11</accession>
<protein>
    <recommendedName>
        <fullName evidence="2">Helix-hairpin-helix DNA-binding motif class 1 domain-containing protein</fullName>
    </recommendedName>
</protein>
<keyword evidence="1" id="KW-0175">Coiled coil</keyword>
<dbReference type="Proteomes" id="UP000236584">
    <property type="component" value="Plasmid unnamed5"/>
</dbReference>
<evidence type="ECO:0000259" key="2">
    <source>
        <dbReference type="SMART" id="SM00278"/>
    </source>
</evidence>
<organism evidence="3 4">
    <name type="scientific">Salinigranum rubrum</name>
    <dbReference type="NCBI Taxonomy" id="755307"/>
    <lineage>
        <taxon>Archaea</taxon>
        <taxon>Methanobacteriati</taxon>
        <taxon>Methanobacteriota</taxon>
        <taxon>Stenosarchaea group</taxon>
        <taxon>Halobacteria</taxon>
        <taxon>Halobacteriales</taxon>
        <taxon>Haloferacaceae</taxon>
        <taxon>Salinigranum</taxon>
    </lineage>
</organism>
<keyword evidence="3" id="KW-0614">Plasmid</keyword>
<dbReference type="Pfam" id="PF14520">
    <property type="entry name" value="HHH_5"/>
    <property type="match status" value="1"/>
</dbReference>
<dbReference type="KEGG" id="srub:C2R22_24595"/>
<feature type="coiled-coil region" evidence="1">
    <location>
        <begin position="36"/>
        <end position="63"/>
    </location>
</feature>
<feature type="domain" description="Helix-hairpin-helix DNA-binding motif class 1" evidence="2">
    <location>
        <begin position="70"/>
        <end position="89"/>
    </location>
</feature>
<evidence type="ECO:0000313" key="4">
    <source>
        <dbReference type="Proteomes" id="UP000236584"/>
    </source>
</evidence>
<dbReference type="GO" id="GO:0006281">
    <property type="term" value="P:DNA repair"/>
    <property type="evidence" value="ECO:0007669"/>
    <property type="project" value="InterPro"/>
</dbReference>
<dbReference type="EMBL" id="CP026314">
    <property type="protein sequence ID" value="AUV84711.1"/>
    <property type="molecule type" value="Genomic_DNA"/>
</dbReference>
<dbReference type="RefSeq" id="WP_103428389.1">
    <property type="nucleotide sequence ID" value="NZ_CP026314.1"/>
</dbReference>
<gene>
    <name evidence="3" type="ORF">C2R22_24595</name>
</gene>
<feature type="domain" description="Helix-hairpin-helix DNA-binding motif class 1" evidence="2">
    <location>
        <begin position="102"/>
        <end position="121"/>
    </location>
</feature>
<geneLocation type="plasmid" evidence="3 4">
    <name>unnamed5</name>
</geneLocation>
<dbReference type="AlphaFoldDB" id="A0A2I8VS11"/>
<sequence length="122" mass="13749">MTVAESLAGFAIVALALVAMGYERFVEWRTVEEGTVEYVQRQYERGEIDLAELERRLDVVADREAQRIRESVERVSGIGEATSWSVAEEFSSLREVRDASVEELQSVSGVGEKRALAIRERL</sequence>
<dbReference type="SUPFAM" id="SSF47781">
    <property type="entry name" value="RuvA domain 2-like"/>
    <property type="match status" value="1"/>
</dbReference>
<dbReference type="InterPro" id="IPR010994">
    <property type="entry name" value="RuvA_2-like"/>
</dbReference>
<dbReference type="GeneID" id="80535433"/>
<evidence type="ECO:0000256" key="1">
    <source>
        <dbReference type="SAM" id="Coils"/>
    </source>
</evidence>
<evidence type="ECO:0000313" key="3">
    <source>
        <dbReference type="EMBL" id="AUV84711.1"/>
    </source>
</evidence>
<reference evidence="3 4" key="1">
    <citation type="submission" date="2018-01" db="EMBL/GenBank/DDBJ databases">
        <title>Complete genome sequence of Salinigranum rubrum GX10T, an extremely halophilic archaeon isolated from a marine solar saltern.</title>
        <authorList>
            <person name="Han S."/>
        </authorList>
    </citation>
    <scope>NUCLEOTIDE SEQUENCE [LARGE SCALE GENOMIC DNA]</scope>
    <source>
        <strain evidence="3 4">GX10</strain>
        <plasmid evidence="4">Plasmid unnamed5</plasmid>
    </source>
</reference>
<proteinExistence type="predicted"/>
<dbReference type="Gene3D" id="1.10.150.20">
    <property type="entry name" value="5' to 3' exonuclease, C-terminal subdomain"/>
    <property type="match status" value="1"/>
</dbReference>
<name>A0A2I8VS11_9EURY</name>
<dbReference type="SMART" id="SM00278">
    <property type="entry name" value="HhH1"/>
    <property type="match status" value="2"/>
</dbReference>
<keyword evidence="4" id="KW-1185">Reference proteome</keyword>